<keyword evidence="2" id="KW-0472">Membrane</keyword>
<evidence type="ECO:0000313" key="4">
    <source>
        <dbReference type="Proteomes" id="UP001327560"/>
    </source>
</evidence>
<dbReference type="AlphaFoldDB" id="A0AAQ3PZ29"/>
<feature type="region of interest" description="Disordered" evidence="1">
    <location>
        <begin position="50"/>
        <end position="103"/>
    </location>
</feature>
<evidence type="ECO:0000313" key="3">
    <source>
        <dbReference type="EMBL" id="WOK93023.1"/>
    </source>
</evidence>
<evidence type="ECO:0000256" key="1">
    <source>
        <dbReference type="SAM" id="MobiDB-lite"/>
    </source>
</evidence>
<dbReference type="PANTHER" id="PTHR36715:SF1">
    <property type="entry name" value="PROTEIN, PUTATIVE-RELATED"/>
    <property type="match status" value="1"/>
</dbReference>
<organism evidence="3 4">
    <name type="scientific">Canna indica</name>
    <name type="common">Indian-shot</name>
    <dbReference type="NCBI Taxonomy" id="4628"/>
    <lineage>
        <taxon>Eukaryota</taxon>
        <taxon>Viridiplantae</taxon>
        <taxon>Streptophyta</taxon>
        <taxon>Embryophyta</taxon>
        <taxon>Tracheophyta</taxon>
        <taxon>Spermatophyta</taxon>
        <taxon>Magnoliopsida</taxon>
        <taxon>Liliopsida</taxon>
        <taxon>Zingiberales</taxon>
        <taxon>Cannaceae</taxon>
        <taxon>Canna</taxon>
    </lineage>
</organism>
<name>A0AAQ3PZ29_9LILI</name>
<evidence type="ECO:0000256" key="2">
    <source>
        <dbReference type="SAM" id="Phobius"/>
    </source>
</evidence>
<accession>A0AAQ3PZ29</accession>
<keyword evidence="2" id="KW-0812">Transmembrane</keyword>
<dbReference type="Proteomes" id="UP001327560">
    <property type="component" value="Chromosome 1"/>
</dbReference>
<feature type="compositionally biased region" description="Acidic residues" evidence="1">
    <location>
        <begin position="59"/>
        <end position="75"/>
    </location>
</feature>
<dbReference type="PANTHER" id="PTHR36715">
    <property type="entry name" value="BNAANNG41370D PROTEIN"/>
    <property type="match status" value="1"/>
</dbReference>
<keyword evidence="4" id="KW-1185">Reference proteome</keyword>
<reference evidence="3 4" key="1">
    <citation type="submission" date="2023-10" db="EMBL/GenBank/DDBJ databases">
        <title>Chromosome-scale genome assembly provides insights into flower coloration mechanisms of Canna indica.</title>
        <authorList>
            <person name="Li C."/>
        </authorList>
    </citation>
    <scope>NUCLEOTIDE SEQUENCE [LARGE SCALE GENOMIC DNA]</scope>
    <source>
        <tissue evidence="3">Flower</tissue>
    </source>
</reference>
<sequence>MDTSPFDSPSFLLSHLGTSLWTSIAFFVAISAAFTTIVRAKLVLLSRKPTPSAPAAFSCDDEDELSDVSEDEDSDEVNHDDHDNEFDAAYEDDRDTGSRSSGPDIALGGAVVKTWEGIGVRAGLDRFGGGLISLLDINREVTLRSFVSGANQVPEVAGFASPDVVLSAGASTVKAWDARAAGKGTPVAAAECLWRPVRQRKVVRIAGAGDGRVYVRDDAGGVAVADLRSSRRSRWVEFNVVDGGQIADAAVHAALCRLPF</sequence>
<feature type="transmembrane region" description="Helical" evidence="2">
    <location>
        <begin position="20"/>
        <end position="38"/>
    </location>
</feature>
<gene>
    <name evidence="3" type="ORF">Cni_G01715</name>
</gene>
<proteinExistence type="predicted"/>
<protein>
    <submittedName>
        <fullName evidence="3">Uncharacterized protein</fullName>
    </submittedName>
</protein>
<keyword evidence="2" id="KW-1133">Transmembrane helix</keyword>
<dbReference type="EMBL" id="CP136890">
    <property type="protein sequence ID" value="WOK93023.1"/>
    <property type="molecule type" value="Genomic_DNA"/>
</dbReference>
<feature type="compositionally biased region" description="Acidic residues" evidence="1">
    <location>
        <begin position="83"/>
        <end position="94"/>
    </location>
</feature>